<dbReference type="GO" id="GO:0015297">
    <property type="term" value="F:antiporter activity"/>
    <property type="evidence" value="ECO:0007669"/>
    <property type="project" value="InterPro"/>
</dbReference>
<dbReference type="Proteomes" id="UP000002051">
    <property type="component" value="Chromosome 4"/>
</dbReference>
<gene>
    <name evidence="3" type="ordered locus">MTR_4g131290</name>
</gene>
<keyword evidence="5" id="KW-1185">Reference proteome</keyword>
<evidence type="ECO:0000313" key="5">
    <source>
        <dbReference type="Proteomes" id="UP000002051"/>
    </source>
</evidence>
<evidence type="ECO:0000313" key="4">
    <source>
        <dbReference type="EnsemblPlants" id="AES92559"/>
    </source>
</evidence>
<protein>
    <submittedName>
        <fullName evidence="3">MATE family efflux protein</fullName>
    </submittedName>
</protein>
<dbReference type="EMBL" id="CM001220">
    <property type="protein sequence ID" value="AES92559.1"/>
    <property type="molecule type" value="Genomic_DNA"/>
</dbReference>
<reference evidence="4" key="3">
    <citation type="submission" date="2015-04" db="UniProtKB">
        <authorList>
            <consortium name="EnsemblPlants"/>
        </authorList>
    </citation>
    <scope>IDENTIFICATION</scope>
    <source>
        <strain evidence="4">cv. Jemalong A17</strain>
    </source>
</reference>
<organism evidence="3 5">
    <name type="scientific">Medicago truncatula</name>
    <name type="common">Barrel medic</name>
    <name type="synonym">Medicago tribuloides</name>
    <dbReference type="NCBI Taxonomy" id="3880"/>
    <lineage>
        <taxon>Eukaryota</taxon>
        <taxon>Viridiplantae</taxon>
        <taxon>Streptophyta</taxon>
        <taxon>Embryophyta</taxon>
        <taxon>Tracheophyta</taxon>
        <taxon>Spermatophyta</taxon>
        <taxon>Magnoliopsida</taxon>
        <taxon>eudicotyledons</taxon>
        <taxon>Gunneridae</taxon>
        <taxon>Pentapetalae</taxon>
        <taxon>rosids</taxon>
        <taxon>fabids</taxon>
        <taxon>Fabales</taxon>
        <taxon>Fabaceae</taxon>
        <taxon>Papilionoideae</taxon>
        <taxon>50 kb inversion clade</taxon>
        <taxon>NPAAA clade</taxon>
        <taxon>Hologalegina</taxon>
        <taxon>IRL clade</taxon>
        <taxon>Trifolieae</taxon>
        <taxon>Medicago</taxon>
    </lineage>
</organism>
<feature type="transmembrane region" description="Helical" evidence="2">
    <location>
        <begin position="27"/>
        <end position="49"/>
    </location>
</feature>
<dbReference type="AlphaFoldDB" id="G7JGU2"/>
<sequence length="74" mass="8275">MTFIPQIQISSRGAGQTHLLGVYMQRWWIISLVTSSILFPIYIFAVPVLKFLGQQKDVADPAGSFTLLVIPQIL</sequence>
<dbReference type="OMA" id="QRWWIIS"/>
<dbReference type="InterPro" id="IPR002528">
    <property type="entry name" value="MATE_fam"/>
</dbReference>
<keyword evidence="2" id="KW-1133">Transmembrane helix</keyword>
<dbReference type="Pfam" id="PF01554">
    <property type="entry name" value="MatE"/>
    <property type="match status" value="1"/>
</dbReference>
<dbReference type="STRING" id="3880.G7JGU2"/>
<reference evidence="3 5" key="1">
    <citation type="journal article" date="2011" name="Nature">
        <title>The Medicago genome provides insight into the evolution of rhizobial symbioses.</title>
        <authorList>
            <person name="Young N.D."/>
            <person name="Debelle F."/>
            <person name="Oldroyd G.E."/>
            <person name="Geurts R."/>
            <person name="Cannon S.B."/>
            <person name="Udvardi M.K."/>
            <person name="Benedito V.A."/>
            <person name="Mayer K.F."/>
            <person name="Gouzy J."/>
            <person name="Schoof H."/>
            <person name="Van de Peer Y."/>
            <person name="Proost S."/>
            <person name="Cook D.R."/>
            <person name="Meyers B.C."/>
            <person name="Spannagl M."/>
            <person name="Cheung F."/>
            <person name="De Mita S."/>
            <person name="Krishnakumar V."/>
            <person name="Gundlach H."/>
            <person name="Zhou S."/>
            <person name="Mudge J."/>
            <person name="Bharti A.K."/>
            <person name="Murray J.D."/>
            <person name="Naoumkina M.A."/>
            <person name="Rosen B."/>
            <person name="Silverstein K.A."/>
            <person name="Tang H."/>
            <person name="Rombauts S."/>
            <person name="Zhao P.X."/>
            <person name="Zhou P."/>
            <person name="Barbe V."/>
            <person name="Bardou P."/>
            <person name="Bechner M."/>
            <person name="Bellec A."/>
            <person name="Berger A."/>
            <person name="Berges H."/>
            <person name="Bidwell S."/>
            <person name="Bisseling T."/>
            <person name="Choisne N."/>
            <person name="Couloux A."/>
            <person name="Denny R."/>
            <person name="Deshpande S."/>
            <person name="Dai X."/>
            <person name="Doyle J.J."/>
            <person name="Dudez A.M."/>
            <person name="Farmer A.D."/>
            <person name="Fouteau S."/>
            <person name="Franken C."/>
            <person name="Gibelin C."/>
            <person name="Gish J."/>
            <person name="Goldstein S."/>
            <person name="Gonzalez A.J."/>
            <person name="Green P.J."/>
            <person name="Hallab A."/>
            <person name="Hartog M."/>
            <person name="Hua A."/>
            <person name="Humphray S.J."/>
            <person name="Jeong D.H."/>
            <person name="Jing Y."/>
            <person name="Jocker A."/>
            <person name="Kenton S.M."/>
            <person name="Kim D.J."/>
            <person name="Klee K."/>
            <person name="Lai H."/>
            <person name="Lang C."/>
            <person name="Lin S."/>
            <person name="Macmil S.L."/>
            <person name="Magdelenat G."/>
            <person name="Matthews L."/>
            <person name="McCorrison J."/>
            <person name="Monaghan E.L."/>
            <person name="Mun J.H."/>
            <person name="Najar F.Z."/>
            <person name="Nicholson C."/>
            <person name="Noirot C."/>
            <person name="O'Bleness M."/>
            <person name="Paule C.R."/>
            <person name="Poulain J."/>
            <person name="Prion F."/>
            <person name="Qin B."/>
            <person name="Qu C."/>
            <person name="Retzel E.F."/>
            <person name="Riddle C."/>
            <person name="Sallet E."/>
            <person name="Samain S."/>
            <person name="Samson N."/>
            <person name="Sanders I."/>
            <person name="Saurat O."/>
            <person name="Scarpelli C."/>
            <person name="Schiex T."/>
            <person name="Segurens B."/>
            <person name="Severin A.J."/>
            <person name="Sherrier D.J."/>
            <person name="Shi R."/>
            <person name="Sims S."/>
            <person name="Singer S.R."/>
            <person name="Sinharoy S."/>
            <person name="Sterck L."/>
            <person name="Viollet A."/>
            <person name="Wang B.B."/>
            <person name="Wang K."/>
            <person name="Wang M."/>
            <person name="Wang X."/>
            <person name="Warfsmann J."/>
            <person name="Weissenbach J."/>
            <person name="White D.D."/>
            <person name="White J.D."/>
            <person name="Wiley G.B."/>
            <person name="Wincker P."/>
            <person name="Xing Y."/>
            <person name="Yang L."/>
            <person name="Yao Z."/>
            <person name="Ying F."/>
            <person name="Zhai J."/>
            <person name="Zhou L."/>
            <person name="Zuber A."/>
            <person name="Denarie J."/>
            <person name="Dixon R.A."/>
            <person name="May G.D."/>
            <person name="Schwartz D.C."/>
            <person name="Rogers J."/>
            <person name="Quetier F."/>
            <person name="Town C.D."/>
            <person name="Roe B.A."/>
        </authorList>
    </citation>
    <scope>NUCLEOTIDE SEQUENCE [LARGE SCALE GENOMIC DNA]</scope>
    <source>
        <strain evidence="3">A17</strain>
        <strain evidence="4 5">cv. Jemalong A17</strain>
    </source>
</reference>
<dbReference type="PANTHER" id="PTHR11206">
    <property type="entry name" value="MULTIDRUG RESISTANCE PROTEIN"/>
    <property type="match status" value="1"/>
</dbReference>
<evidence type="ECO:0000256" key="2">
    <source>
        <dbReference type="SAM" id="Phobius"/>
    </source>
</evidence>
<dbReference type="eggNOG" id="KOG1347">
    <property type="taxonomic scope" value="Eukaryota"/>
</dbReference>
<evidence type="ECO:0000256" key="1">
    <source>
        <dbReference type="ARBA" id="ARBA00010199"/>
    </source>
</evidence>
<keyword evidence="2" id="KW-0812">Transmembrane</keyword>
<evidence type="ECO:0000313" key="3">
    <source>
        <dbReference type="EMBL" id="AES92559.1"/>
    </source>
</evidence>
<dbReference type="PaxDb" id="3880-AES92559"/>
<dbReference type="GO" id="GO:0042910">
    <property type="term" value="F:xenobiotic transmembrane transporter activity"/>
    <property type="evidence" value="ECO:0007669"/>
    <property type="project" value="InterPro"/>
</dbReference>
<comment type="similarity">
    <text evidence="1">Belongs to the multi antimicrobial extrusion (MATE) (TC 2.A.66.1) family.</text>
</comment>
<dbReference type="EnsemblPlants" id="AES92559">
    <property type="protein sequence ID" value="AES92559"/>
    <property type="gene ID" value="MTR_4g131290"/>
</dbReference>
<name>G7JGU2_MEDTR</name>
<proteinExistence type="inferred from homology"/>
<dbReference type="GO" id="GO:0016020">
    <property type="term" value="C:membrane"/>
    <property type="evidence" value="ECO:0007669"/>
    <property type="project" value="InterPro"/>
</dbReference>
<reference evidence="3 5" key="2">
    <citation type="journal article" date="2014" name="BMC Genomics">
        <title>An improved genome release (version Mt4.0) for the model legume Medicago truncatula.</title>
        <authorList>
            <person name="Tang H."/>
            <person name="Krishnakumar V."/>
            <person name="Bidwell S."/>
            <person name="Rosen B."/>
            <person name="Chan A."/>
            <person name="Zhou S."/>
            <person name="Gentzbittel L."/>
            <person name="Childs K.L."/>
            <person name="Yandell M."/>
            <person name="Gundlach H."/>
            <person name="Mayer K.F."/>
            <person name="Schwartz D.C."/>
            <person name="Town C.D."/>
        </authorList>
    </citation>
    <scope>GENOME REANNOTATION</scope>
    <source>
        <strain evidence="4 5">cv. Jemalong A17</strain>
    </source>
</reference>
<accession>G7JGU2</accession>
<dbReference type="HOGENOM" id="CLU_2691493_0_0_1"/>
<keyword evidence="2" id="KW-0472">Membrane</keyword>